<evidence type="ECO:0000313" key="1">
    <source>
        <dbReference type="EMBL" id="MPV85912.1"/>
    </source>
</evidence>
<dbReference type="EMBL" id="WHNW01000003">
    <property type="protein sequence ID" value="MPV85912.1"/>
    <property type="molecule type" value="Genomic_DNA"/>
</dbReference>
<dbReference type="GO" id="GO:0004519">
    <property type="term" value="F:endonuclease activity"/>
    <property type="evidence" value="ECO:0007669"/>
    <property type="project" value="InterPro"/>
</dbReference>
<dbReference type="InterPro" id="IPR013396">
    <property type="entry name" value="CRISPR-assoc_prot_Csy4"/>
</dbReference>
<dbReference type="CDD" id="cd09739">
    <property type="entry name" value="Cas6_I-F"/>
    <property type="match status" value="1"/>
</dbReference>
<keyword evidence="2" id="KW-1185">Reference proteome</keyword>
<accession>A0A6N7EU09</accession>
<sequence length="208" mass="23790">MKYYLEITLLPDAEANLGFLWYKVFQQIHIALVDNKIGENQSAVALSIPGYQSGDSNDKAFPLGSKLRLFAESEAILANLDIQKWLNRLRDYVQVASITAVPNSVSYVGFRKKRVKGKKRLEQSLHKKAKHLSNKFNLDFDKTLQMLEKKHSFNEEKLPFVHIESQSSVADKHKPRFKLFIEKVESAAPQQGIFDCYGLSKTATVPWF</sequence>
<dbReference type="InterPro" id="IPR042564">
    <property type="entry name" value="CRISPR-Cas6/Csy4_sf"/>
</dbReference>
<dbReference type="NCBIfam" id="TIGR02563">
    <property type="entry name" value="cas_Csy4"/>
    <property type="match status" value="1"/>
</dbReference>
<dbReference type="InParanoid" id="A0A6N7EU09"/>
<dbReference type="Proteomes" id="UP000471298">
    <property type="component" value="Unassembled WGS sequence"/>
</dbReference>
<dbReference type="AlphaFoldDB" id="A0A6N7EU09"/>
<gene>
    <name evidence="1" type="primary">cas6f</name>
    <name evidence="1" type="ORF">GCU85_04055</name>
</gene>
<protein>
    <submittedName>
        <fullName evidence="1">Type I-F CRISPR-associated endoribonuclease Cas6/Csy4</fullName>
    </submittedName>
</protein>
<reference evidence="1 2" key="1">
    <citation type="submission" date="2019-10" db="EMBL/GenBank/DDBJ databases">
        <title>Cardiobacteriales fam. a chemoheterotrophic member of the order Cardiobacteriales, and proposal of Cardiobacteriales fam. nov.</title>
        <authorList>
            <person name="Wang C."/>
        </authorList>
    </citation>
    <scope>NUCLEOTIDE SEQUENCE [LARGE SCALE GENOMIC DNA]</scope>
    <source>
        <strain evidence="1 2">ML27</strain>
    </source>
</reference>
<name>A0A6N7EU09_9GAMM</name>
<evidence type="ECO:0000313" key="2">
    <source>
        <dbReference type="Proteomes" id="UP000471298"/>
    </source>
</evidence>
<proteinExistence type="predicted"/>
<dbReference type="Gene3D" id="3.30.70.2540">
    <property type="entry name" value="CRISPR-associated endoribonuclease Cas6/Csy4"/>
    <property type="match status" value="1"/>
</dbReference>
<dbReference type="Pfam" id="PF09618">
    <property type="entry name" value="Cas_Csy4"/>
    <property type="match status" value="1"/>
</dbReference>
<dbReference type="GO" id="GO:0043571">
    <property type="term" value="P:maintenance of CRISPR repeat elements"/>
    <property type="evidence" value="ECO:0007669"/>
    <property type="project" value="InterPro"/>
</dbReference>
<dbReference type="RefSeq" id="WP_152809625.1">
    <property type="nucleotide sequence ID" value="NZ_WHNW01000003.1"/>
</dbReference>
<comment type="caution">
    <text evidence="1">The sequence shown here is derived from an EMBL/GenBank/DDBJ whole genome shotgun (WGS) entry which is preliminary data.</text>
</comment>
<organism evidence="1 2">
    <name type="scientific">Ostreibacterium oceani</name>
    <dbReference type="NCBI Taxonomy" id="2654998"/>
    <lineage>
        <taxon>Bacteria</taxon>
        <taxon>Pseudomonadati</taxon>
        <taxon>Pseudomonadota</taxon>
        <taxon>Gammaproteobacteria</taxon>
        <taxon>Cardiobacteriales</taxon>
        <taxon>Ostreibacteriaceae</taxon>
        <taxon>Ostreibacterium</taxon>
    </lineage>
</organism>